<dbReference type="OrthoDB" id="286413at2"/>
<dbReference type="AlphaFoldDB" id="A0A540W6R2"/>
<name>A0A540W6R2_9ACTN</name>
<proteinExistence type="predicted"/>
<accession>A0A540W6R2</accession>
<organism evidence="1 2">
    <name type="scientific">Kitasatospora acidiphila</name>
    <dbReference type="NCBI Taxonomy" id="2567942"/>
    <lineage>
        <taxon>Bacteria</taxon>
        <taxon>Bacillati</taxon>
        <taxon>Actinomycetota</taxon>
        <taxon>Actinomycetes</taxon>
        <taxon>Kitasatosporales</taxon>
        <taxon>Streptomycetaceae</taxon>
        <taxon>Kitasatospora</taxon>
    </lineage>
</organism>
<dbReference type="Proteomes" id="UP000319103">
    <property type="component" value="Unassembled WGS sequence"/>
</dbReference>
<dbReference type="RefSeq" id="WP_141635259.1">
    <property type="nucleotide sequence ID" value="NZ_VIGB01000003.1"/>
</dbReference>
<keyword evidence="2" id="KW-1185">Reference proteome</keyword>
<comment type="caution">
    <text evidence="1">The sequence shown here is derived from an EMBL/GenBank/DDBJ whole genome shotgun (WGS) entry which is preliminary data.</text>
</comment>
<gene>
    <name evidence="1" type="ORF">E6W39_23850</name>
</gene>
<reference evidence="1 2" key="1">
    <citation type="submission" date="2019-06" db="EMBL/GenBank/DDBJ databases">
        <title>Description of Kitasatospora acidophila sp. nov. isolated from pine grove soil, and reclassification of Streptomyces novaecaesareae to Kitasatospora novaeceasareae comb. nov.</title>
        <authorList>
            <person name="Kim M.J."/>
        </authorList>
    </citation>
    <scope>NUCLEOTIDE SEQUENCE [LARGE SCALE GENOMIC DNA]</scope>
    <source>
        <strain evidence="1 2">MMS16-CNU292</strain>
    </source>
</reference>
<evidence type="ECO:0000313" key="1">
    <source>
        <dbReference type="EMBL" id="TQF04700.1"/>
    </source>
</evidence>
<evidence type="ECO:0000313" key="2">
    <source>
        <dbReference type="Proteomes" id="UP000319103"/>
    </source>
</evidence>
<sequence>MTLTDDRGFPAALAAALAVPFEDDEHSWVDFEPYPAFEAAEDTAWWFRLWTGNKEVDGGQFRVFGMNGAGGYAAFWLVRPGRPVTEQPVVFLGSEGETGVVARDLGDLLWLLAGGYGPAEAACPDPSGDWTPRANPEITAIAERFAPDRRRSPEAVIEAAAREFPDFEDTVSELCR</sequence>
<dbReference type="EMBL" id="VIGB01000003">
    <property type="protein sequence ID" value="TQF04700.1"/>
    <property type="molecule type" value="Genomic_DNA"/>
</dbReference>
<protein>
    <submittedName>
        <fullName evidence="1">SMI1/KNR4 family protein</fullName>
    </submittedName>
</protein>